<sequence length="357" mass="40292">MLHNTSSWQADFTTGFSKTADEIISIIVKQSFEFDDQGNVFEKQPCDAIISSDEHHGDPHKTSLKAANELVPFKRGFEFYGNFSAYPPKGISARVVEVTCKLITHNQKKPEIEKILRITGQRNWKKSLLGTVASDPQILSNTQINYENAFGGINQLKPEQVYGSNPVGRGYKLKSKNAKLQQLPTIELASYFIKRPGKEVPTGGFGAIPLFWSPRSDNIPDIAQPQLMAGKFPYKTPLPDDFYNTAPQDQQTDILFSEGCFFTMSGLLPNLDYRQEVKILLPFDKPVLKHIKEEGMREKLDMQCDTLVIEGDEQSFSLIWRAQIKKSDCGLAPQFSIEKRPKNKVVKTKVLQTKDIT</sequence>
<dbReference type="OrthoDB" id="5290767at2"/>
<dbReference type="RefSeq" id="WP_091985888.1">
    <property type="nucleotide sequence ID" value="NZ_FOLO01000025.1"/>
</dbReference>
<evidence type="ECO:0000313" key="3">
    <source>
        <dbReference type="Proteomes" id="UP000198862"/>
    </source>
</evidence>
<proteinExistence type="predicted"/>
<dbReference type="AlphaFoldDB" id="A0A1I1NEL3"/>
<dbReference type="Proteomes" id="UP000198862">
    <property type="component" value="Unassembled WGS sequence"/>
</dbReference>
<reference evidence="2 3" key="1">
    <citation type="submission" date="2016-10" db="EMBL/GenBank/DDBJ databases">
        <authorList>
            <person name="de Groot N.N."/>
        </authorList>
    </citation>
    <scope>NUCLEOTIDE SEQUENCE [LARGE SCALE GENOMIC DNA]</scope>
    <source>
        <strain evidence="2 3">DSM 6059</strain>
    </source>
</reference>
<dbReference type="Pfam" id="PF09937">
    <property type="entry name" value="DUF2169"/>
    <property type="match status" value="1"/>
</dbReference>
<evidence type="ECO:0000259" key="1">
    <source>
        <dbReference type="Pfam" id="PF09937"/>
    </source>
</evidence>
<gene>
    <name evidence="2" type="ORF">SAMN02745724_03042</name>
</gene>
<dbReference type="STRING" id="1123010.SAMN02745724_03042"/>
<accession>A0A1I1NEL3</accession>
<feature type="domain" description="DUF2169" evidence="1">
    <location>
        <begin position="22"/>
        <end position="321"/>
    </location>
</feature>
<dbReference type="InterPro" id="IPR018683">
    <property type="entry name" value="DUF2169"/>
</dbReference>
<protein>
    <recommendedName>
        <fullName evidence="1">DUF2169 domain-containing protein</fullName>
    </recommendedName>
</protein>
<dbReference type="EMBL" id="FOLO01000025">
    <property type="protein sequence ID" value="SFC95935.1"/>
    <property type="molecule type" value="Genomic_DNA"/>
</dbReference>
<evidence type="ECO:0000313" key="2">
    <source>
        <dbReference type="EMBL" id="SFC95935.1"/>
    </source>
</evidence>
<keyword evidence="3" id="KW-1185">Reference proteome</keyword>
<name>A0A1I1NEL3_9GAMM</name>
<organism evidence="2 3">
    <name type="scientific">Pseudoalteromonas denitrificans DSM 6059</name>
    <dbReference type="NCBI Taxonomy" id="1123010"/>
    <lineage>
        <taxon>Bacteria</taxon>
        <taxon>Pseudomonadati</taxon>
        <taxon>Pseudomonadota</taxon>
        <taxon>Gammaproteobacteria</taxon>
        <taxon>Alteromonadales</taxon>
        <taxon>Pseudoalteromonadaceae</taxon>
        <taxon>Pseudoalteromonas</taxon>
    </lineage>
</organism>